<organism evidence="2 3">
    <name type="scientific">Mycena chlorophos</name>
    <name type="common">Agaric fungus</name>
    <name type="synonym">Agaricus chlorophos</name>
    <dbReference type="NCBI Taxonomy" id="658473"/>
    <lineage>
        <taxon>Eukaryota</taxon>
        <taxon>Fungi</taxon>
        <taxon>Dikarya</taxon>
        <taxon>Basidiomycota</taxon>
        <taxon>Agaricomycotina</taxon>
        <taxon>Agaricomycetes</taxon>
        <taxon>Agaricomycetidae</taxon>
        <taxon>Agaricales</taxon>
        <taxon>Marasmiineae</taxon>
        <taxon>Mycenaceae</taxon>
        <taxon>Mycena</taxon>
    </lineage>
</organism>
<comment type="caution">
    <text evidence="2">The sequence shown here is derived from an EMBL/GenBank/DDBJ whole genome shotgun (WGS) entry which is preliminary data.</text>
</comment>
<name>A0A8H6WJ02_MYCCL</name>
<dbReference type="AlphaFoldDB" id="A0A8H6WJ02"/>
<dbReference type="EMBL" id="JACAZE010000004">
    <property type="protein sequence ID" value="KAF7318691.1"/>
    <property type="molecule type" value="Genomic_DNA"/>
</dbReference>
<reference evidence="2" key="1">
    <citation type="submission" date="2020-05" db="EMBL/GenBank/DDBJ databases">
        <title>Mycena genomes resolve the evolution of fungal bioluminescence.</title>
        <authorList>
            <person name="Tsai I.J."/>
        </authorList>
    </citation>
    <scope>NUCLEOTIDE SEQUENCE</scope>
    <source>
        <strain evidence="2">110903Hualien_Pintung</strain>
    </source>
</reference>
<sequence>MPTKRKRAALETRESTACSTSPALAPPRKRGQVLQRSPSVSESSNGDDQQPNGNEPPPPSYESSKDGPGTAGPRRRQARYTGWDATEEAKRLRRNAASKKSADRNRDVVRARSNDANKKRLKRLKRLEDPLPYQSALATSRFQAQQSRKSAPGNTSIPHWHLPVL</sequence>
<feature type="compositionally biased region" description="Polar residues" evidence="1">
    <location>
        <begin position="34"/>
        <end position="53"/>
    </location>
</feature>
<feature type="region of interest" description="Disordered" evidence="1">
    <location>
        <begin position="1"/>
        <end position="165"/>
    </location>
</feature>
<evidence type="ECO:0000256" key="1">
    <source>
        <dbReference type="SAM" id="MobiDB-lite"/>
    </source>
</evidence>
<protein>
    <submittedName>
        <fullName evidence="2">Uncharacterized protein</fullName>
    </submittedName>
</protein>
<proteinExistence type="predicted"/>
<keyword evidence="3" id="KW-1185">Reference proteome</keyword>
<gene>
    <name evidence="2" type="ORF">HMN09_00380800</name>
</gene>
<feature type="compositionally biased region" description="Basic and acidic residues" evidence="1">
    <location>
        <begin position="100"/>
        <end position="118"/>
    </location>
</feature>
<feature type="compositionally biased region" description="Polar residues" evidence="1">
    <location>
        <begin position="136"/>
        <end position="157"/>
    </location>
</feature>
<evidence type="ECO:0000313" key="2">
    <source>
        <dbReference type="EMBL" id="KAF7318691.1"/>
    </source>
</evidence>
<dbReference type="Proteomes" id="UP000613580">
    <property type="component" value="Unassembled WGS sequence"/>
</dbReference>
<evidence type="ECO:0000313" key="3">
    <source>
        <dbReference type="Proteomes" id="UP000613580"/>
    </source>
</evidence>
<accession>A0A8H6WJ02</accession>